<dbReference type="Gene3D" id="3.40.50.150">
    <property type="entry name" value="Vaccinia Virus protein VP39"/>
    <property type="match status" value="1"/>
</dbReference>
<protein>
    <submittedName>
        <fullName evidence="3">DNA methyltransferase</fullName>
    </submittedName>
</protein>
<evidence type="ECO:0000256" key="2">
    <source>
        <dbReference type="ARBA" id="ARBA00022679"/>
    </source>
</evidence>
<evidence type="ECO:0000313" key="4">
    <source>
        <dbReference type="Proteomes" id="UP000681075"/>
    </source>
</evidence>
<dbReference type="AlphaFoldDB" id="A0A8S8XIB1"/>
<name>A0A8S8XIB1_9PROT</name>
<comment type="caution">
    <text evidence="3">The sequence shown here is derived from an EMBL/GenBank/DDBJ whole genome shotgun (WGS) entry which is preliminary data.</text>
</comment>
<sequence length="168" mass="17939">MESPHGEATRPTGDRVRQALFDMLNSRVEFDGMHVLDAFAGTGALGLEALSRGAAHATFFDRDTACVALVRRNVQTFSANAQILRADATRPPRAGQACDLIFLDPPYAKGLLALAVPALQAAGWFVDDAIIVAEMSSELPEAAPAGVETLDARDYGAARIELWRVATT</sequence>
<dbReference type="InterPro" id="IPR002052">
    <property type="entry name" value="DNA_methylase_N6_adenine_CS"/>
</dbReference>
<organism evidence="3 4">
    <name type="scientific">Roseiterribacter gracilis</name>
    <dbReference type="NCBI Taxonomy" id="2812848"/>
    <lineage>
        <taxon>Bacteria</taxon>
        <taxon>Pseudomonadati</taxon>
        <taxon>Pseudomonadota</taxon>
        <taxon>Alphaproteobacteria</taxon>
        <taxon>Rhodospirillales</taxon>
        <taxon>Roseiterribacteraceae</taxon>
        <taxon>Roseiterribacter</taxon>
    </lineage>
</organism>
<dbReference type="EMBL" id="BOPV01000001">
    <property type="protein sequence ID" value="GIL41006.1"/>
    <property type="molecule type" value="Genomic_DNA"/>
</dbReference>
<accession>A0A8S8XIB1</accession>
<keyword evidence="2" id="KW-0808">Transferase</keyword>
<evidence type="ECO:0000313" key="3">
    <source>
        <dbReference type="EMBL" id="GIL41006.1"/>
    </source>
</evidence>
<keyword evidence="1 3" id="KW-0489">Methyltransferase</keyword>
<dbReference type="InterPro" id="IPR029063">
    <property type="entry name" value="SAM-dependent_MTases_sf"/>
</dbReference>
<dbReference type="SUPFAM" id="SSF53335">
    <property type="entry name" value="S-adenosyl-L-methionine-dependent methyltransferases"/>
    <property type="match status" value="1"/>
</dbReference>
<proteinExistence type="predicted"/>
<dbReference type="CDD" id="cd02440">
    <property type="entry name" value="AdoMet_MTases"/>
    <property type="match status" value="1"/>
</dbReference>
<gene>
    <name evidence="3" type="ORF">TMPK1_32430</name>
</gene>
<dbReference type="PROSITE" id="PS00092">
    <property type="entry name" value="N6_MTASE"/>
    <property type="match status" value="1"/>
</dbReference>
<reference evidence="3" key="1">
    <citation type="submission" date="2021-02" db="EMBL/GenBank/DDBJ databases">
        <title>Genome sequence of Rhodospirillales sp. strain TMPK1 isolated from soil.</title>
        <authorList>
            <person name="Nakai R."/>
            <person name="Kusada H."/>
            <person name="Tamaki H."/>
        </authorList>
    </citation>
    <scope>NUCLEOTIDE SEQUENCE</scope>
    <source>
        <strain evidence="3">TMPK1</strain>
    </source>
</reference>
<dbReference type="Pfam" id="PF03602">
    <property type="entry name" value="Cons_hypoth95"/>
    <property type="match status" value="1"/>
</dbReference>
<dbReference type="Proteomes" id="UP000681075">
    <property type="component" value="Unassembled WGS sequence"/>
</dbReference>
<dbReference type="PANTHER" id="PTHR43542:SF1">
    <property type="entry name" value="METHYLTRANSFERASE"/>
    <property type="match status" value="1"/>
</dbReference>
<keyword evidence="4" id="KW-1185">Reference proteome</keyword>
<dbReference type="PANTHER" id="PTHR43542">
    <property type="entry name" value="METHYLTRANSFERASE"/>
    <property type="match status" value="1"/>
</dbReference>
<evidence type="ECO:0000256" key="1">
    <source>
        <dbReference type="ARBA" id="ARBA00022603"/>
    </source>
</evidence>
<dbReference type="GO" id="GO:0003676">
    <property type="term" value="F:nucleic acid binding"/>
    <property type="evidence" value="ECO:0007669"/>
    <property type="project" value="InterPro"/>
</dbReference>
<dbReference type="RefSeq" id="WP_420244298.1">
    <property type="nucleotide sequence ID" value="NZ_BOPV01000001.1"/>
</dbReference>
<dbReference type="PIRSF" id="PIRSF004553">
    <property type="entry name" value="CHP00095"/>
    <property type="match status" value="1"/>
</dbReference>
<dbReference type="GO" id="GO:0008168">
    <property type="term" value="F:methyltransferase activity"/>
    <property type="evidence" value="ECO:0007669"/>
    <property type="project" value="UniProtKB-KW"/>
</dbReference>
<dbReference type="NCBIfam" id="TIGR00095">
    <property type="entry name" value="16S rRNA (guanine(966)-N(2))-methyltransferase RsmD"/>
    <property type="match status" value="1"/>
</dbReference>
<dbReference type="GO" id="GO:0031167">
    <property type="term" value="P:rRNA methylation"/>
    <property type="evidence" value="ECO:0007669"/>
    <property type="project" value="InterPro"/>
</dbReference>
<dbReference type="InterPro" id="IPR004398">
    <property type="entry name" value="RNA_MeTrfase_RsmD"/>
</dbReference>